<accession>F8PDM2</accession>
<dbReference type="GeneID" id="18810552"/>
<gene>
    <name evidence="1" type="ORF">SERLADRAFT_374897</name>
</gene>
<protein>
    <submittedName>
        <fullName evidence="1">Uncharacterized protein</fullName>
    </submittedName>
</protein>
<proteinExistence type="predicted"/>
<evidence type="ECO:0000313" key="1">
    <source>
        <dbReference type="EMBL" id="EGO18843.1"/>
    </source>
</evidence>
<organism>
    <name type="scientific">Serpula lacrymans var. lacrymans (strain S7.9)</name>
    <name type="common">Dry rot fungus</name>
    <dbReference type="NCBI Taxonomy" id="578457"/>
    <lineage>
        <taxon>Eukaryota</taxon>
        <taxon>Fungi</taxon>
        <taxon>Dikarya</taxon>
        <taxon>Basidiomycota</taxon>
        <taxon>Agaricomycotina</taxon>
        <taxon>Agaricomycetes</taxon>
        <taxon>Agaricomycetidae</taxon>
        <taxon>Boletales</taxon>
        <taxon>Coniophorineae</taxon>
        <taxon>Serpulaceae</taxon>
        <taxon>Serpula</taxon>
    </lineage>
</organism>
<reference evidence="1" key="1">
    <citation type="submission" date="2011-04" db="EMBL/GenBank/DDBJ databases">
        <title>Evolution of plant cell wall degrading machinery underlies the functional diversity of forest fungi.</title>
        <authorList>
            <consortium name="US DOE Joint Genome Institute (JGI-PGF)"/>
            <person name="Eastwood D.C."/>
            <person name="Floudas D."/>
            <person name="Binder M."/>
            <person name="Majcherczyk A."/>
            <person name="Schneider P."/>
            <person name="Aerts A."/>
            <person name="Asiegbu F.O."/>
            <person name="Baker S.E."/>
            <person name="Barry K."/>
            <person name="Bendiksby M."/>
            <person name="Blumentritt M."/>
            <person name="Coutinho P.M."/>
            <person name="Cullen D."/>
            <person name="Cullen D."/>
            <person name="Gathman A."/>
            <person name="Goodell B."/>
            <person name="Henrissat B."/>
            <person name="Ihrmark K."/>
            <person name="Kauserud H."/>
            <person name="Kohler A."/>
            <person name="LaButti K."/>
            <person name="Lapidus A."/>
            <person name="Lavin J.L."/>
            <person name="Lee Y.-H."/>
            <person name="Lindquist E."/>
            <person name="Lilly W."/>
            <person name="Lucas S."/>
            <person name="Morin E."/>
            <person name="Murat C."/>
            <person name="Oguiza J.A."/>
            <person name="Park J."/>
            <person name="Pisabarro A.G."/>
            <person name="Riley R."/>
            <person name="Rosling A."/>
            <person name="Salamov A."/>
            <person name="Schmidt O."/>
            <person name="Schmutz J."/>
            <person name="Skrede I."/>
            <person name="Stenlid J."/>
            <person name="Wiebenga A."/>
            <person name="Xie X."/>
            <person name="Kues U."/>
            <person name="Hibbett D.S."/>
            <person name="Hoffmeister D."/>
            <person name="Hogberg N."/>
            <person name="Martin F."/>
            <person name="Grigoriev I.V."/>
            <person name="Watkinson S.C."/>
        </authorList>
    </citation>
    <scope>NUCLEOTIDE SEQUENCE</scope>
    <source>
        <strain evidence="1">S7.9</strain>
    </source>
</reference>
<dbReference type="AlphaFoldDB" id="F8PDM2"/>
<sequence length="284" mass="33132">MKKNTYLQLQMNTLALKHRIREHLRQQKFELERLERSYRRTLIPCVILMLPGRKLHKQIKASAPRNAVPPQSISREGLFKLDVDDDIWQDTGLNDEPIDEVPLWLVNNNIQESIRAMLELDRCKKEWKHLMEERCMMQRWFDSVVMYHLDCYAAYICNLCITWQTKTRAVLCTWVMLESWGPSKEDLCIASFFQYRALCDSTNQALEQVSFVDTSFATVSSIKNDGSYSEDGELFEAVEDIAFMDEYHWGIGRSETGVGQDLSPAHSPVKSSPRKRVRLLFAEE</sequence>
<dbReference type="OrthoDB" id="2976829at2759"/>
<dbReference type="EMBL" id="GL945446">
    <property type="protein sequence ID" value="EGO18843.1"/>
    <property type="molecule type" value="Genomic_DNA"/>
</dbReference>
<dbReference type="Proteomes" id="UP000008064">
    <property type="component" value="Unassembled WGS sequence"/>
</dbReference>
<name>F8PDM2_SERL9</name>
<dbReference type="HOGENOM" id="CLU_055157_2_0_1"/>
<dbReference type="RefSeq" id="XP_007324496.1">
    <property type="nucleotide sequence ID" value="XM_007324434.1"/>
</dbReference>
<dbReference type="KEGG" id="sla:SERLADRAFT_374897"/>